<name>A0A481T9L3_HHV2</name>
<evidence type="ECO:0000313" key="8">
    <source>
        <dbReference type="EMBL" id="QBH77067.1"/>
    </source>
</evidence>
<dbReference type="EMBL" id="MH790602">
    <property type="protein sequence ID" value="QBH80045.1"/>
    <property type="molecule type" value="Genomic_DNA"/>
</dbReference>
<dbReference type="EMBL" id="MH790582">
    <property type="protein sequence ID" value="QBH78337.1"/>
    <property type="molecule type" value="Genomic_DNA"/>
</dbReference>
<dbReference type="EMBL" id="MH790640">
    <property type="protein sequence ID" value="QBH83464.1"/>
    <property type="molecule type" value="Genomic_DNA"/>
</dbReference>
<organismHost>
    <name type="scientific">Homo sapiens</name>
    <name type="common">Human</name>
    <dbReference type="NCBI Taxonomy" id="9606"/>
</organismHost>
<evidence type="ECO:0000313" key="22">
    <source>
        <dbReference type="EMBL" id="QBH82049.1"/>
    </source>
</evidence>
<evidence type="ECO:0000313" key="4">
    <source>
        <dbReference type="EMBL" id="QBH76055.1"/>
    </source>
</evidence>
<dbReference type="EMBL" id="MH790646">
    <property type="protein sequence ID" value="QBH84001.1"/>
    <property type="molecule type" value="Genomic_DNA"/>
</dbReference>
<dbReference type="EMBL" id="MH790614">
    <property type="protein sequence ID" value="QBH81128.1"/>
    <property type="molecule type" value="Genomic_DNA"/>
</dbReference>
<dbReference type="EMBL" id="MH790553">
    <property type="protein sequence ID" value="QBH75884.1"/>
    <property type="molecule type" value="Genomic_DNA"/>
</dbReference>
<evidence type="ECO:0000313" key="27">
    <source>
        <dbReference type="EMBL" id="QBH83082.1"/>
    </source>
</evidence>
<feature type="compositionally biased region" description="Low complexity" evidence="1">
    <location>
        <begin position="1"/>
        <end position="15"/>
    </location>
</feature>
<evidence type="ECO:0000313" key="31">
    <source>
        <dbReference type="EMBL" id="QBH84850.1"/>
    </source>
</evidence>
<evidence type="ECO:0000313" key="10">
    <source>
        <dbReference type="EMBL" id="QBH77592.1"/>
    </source>
</evidence>
<dbReference type="EMBL" id="MH790625">
    <property type="protein sequence ID" value="QBH82049.1"/>
    <property type="molecule type" value="Genomic_DNA"/>
</dbReference>
<dbReference type="EMBL" id="MH790602">
    <property type="protein sequence ID" value="QBH80063.1"/>
    <property type="molecule type" value="Genomic_DNA"/>
</dbReference>
<dbReference type="EMBL" id="MH790621">
    <property type="protein sequence ID" value="QBH81719.1"/>
    <property type="molecule type" value="Genomic_DNA"/>
</dbReference>
<dbReference type="EMBL" id="MH790640">
    <property type="protein sequence ID" value="QBH83448.1"/>
    <property type="molecule type" value="Genomic_DNA"/>
</dbReference>
<evidence type="ECO:0000313" key="12">
    <source>
        <dbReference type="EMBL" id="QBH78337.1"/>
    </source>
</evidence>
<proteinExistence type="predicted"/>
<dbReference type="EMBL" id="MH790636">
    <property type="protein sequence ID" value="QBH83102.1"/>
    <property type="molecule type" value="Genomic_DNA"/>
</dbReference>
<evidence type="ECO:0000313" key="19">
    <source>
        <dbReference type="EMBL" id="QBH81455.1"/>
    </source>
</evidence>
<dbReference type="EMBL" id="MH790637">
    <property type="protein sequence ID" value="QBH83193.1"/>
    <property type="molecule type" value="Genomic_DNA"/>
</dbReference>
<dbReference type="EMBL" id="MH790610">
    <property type="protein sequence ID" value="QBH80804.1"/>
    <property type="molecule type" value="Genomic_DNA"/>
</dbReference>
<dbReference type="EMBL" id="MH790550">
    <property type="protein sequence ID" value="QBH75627.1"/>
    <property type="molecule type" value="Genomic_DNA"/>
</dbReference>
<evidence type="ECO:0000313" key="3">
    <source>
        <dbReference type="EMBL" id="QBH75884.1"/>
    </source>
</evidence>
<dbReference type="EMBL" id="MH790556">
    <property type="protein sequence ID" value="QBH76227.1"/>
    <property type="molecule type" value="Genomic_DNA"/>
</dbReference>
<evidence type="ECO:0000313" key="21">
    <source>
        <dbReference type="EMBL" id="QBH81887.1"/>
    </source>
</evidence>
<protein>
    <submittedName>
        <fullName evidence="10">Uncharacterized protein</fullName>
    </submittedName>
</protein>
<dbReference type="EMBL" id="MH790629">
    <property type="protein sequence ID" value="QBH82417.1"/>
    <property type="molecule type" value="Genomic_DNA"/>
</dbReference>
<dbReference type="EMBL" id="MH790610">
    <property type="protein sequence ID" value="QBH80782.1"/>
    <property type="molecule type" value="Genomic_DNA"/>
</dbReference>
<evidence type="ECO:0000313" key="26">
    <source>
        <dbReference type="EMBL" id="QBH83015.1"/>
    </source>
</evidence>
<evidence type="ECO:0000313" key="24">
    <source>
        <dbReference type="EMBL" id="QBH82664.1"/>
    </source>
</evidence>
<dbReference type="EMBL" id="MH899846">
    <property type="protein sequence ID" value="QBH87571.1"/>
    <property type="molecule type" value="Genomic_DNA"/>
</dbReference>
<evidence type="ECO:0000313" key="2">
    <source>
        <dbReference type="EMBL" id="QBH75627.1"/>
    </source>
</evidence>
<feature type="region of interest" description="Disordered" evidence="1">
    <location>
        <begin position="1"/>
        <end position="104"/>
    </location>
</feature>
<evidence type="ECO:0000313" key="13">
    <source>
        <dbReference type="EMBL" id="QBH79441.1"/>
    </source>
</evidence>
<dbReference type="EMBL" id="MH790555">
    <property type="protein sequence ID" value="QBH76055.1"/>
    <property type="molecule type" value="Genomic_DNA"/>
</dbReference>
<organism evidence="10">
    <name type="scientific">Human herpesvirus 2</name>
    <name type="common">HHV-2</name>
    <name type="synonym">Human herpes simplex virus 2</name>
    <dbReference type="NCBI Taxonomy" id="10310"/>
    <lineage>
        <taxon>Viruses</taxon>
        <taxon>Duplodnaviria</taxon>
        <taxon>Heunggongvirae</taxon>
        <taxon>Peploviricota</taxon>
        <taxon>Herviviricetes</taxon>
        <taxon>Herpesvirales</taxon>
        <taxon>Orthoherpesviridae</taxon>
        <taxon>Alphaherpesvirinae</taxon>
        <taxon>Simplexvirus</taxon>
        <taxon>Simplexvirus humanalpha2</taxon>
    </lineage>
</organism>
<evidence type="ECO:0000313" key="25">
    <source>
        <dbReference type="EMBL" id="QBH82743.1"/>
    </source>
</evidence>
<evidence type="ECO:0000313" key="29">
    <source>
        <dbReference type="EMBL" id="QBH83448.1"/>
    </source>
</evidence>
<dbReference type="EMBL" id="MH790656">
    <property type="protein sequence ID" value="QBH84850.1"/>
    <property type="molecule type" value="Genomic_DNA"/>
</dbReference>
<evidence type="ECO:0000313" key="11">
    <source>
        <dbReference type="EMBL" id="QBH77845.1"/>
    </source>
</evidence>
<dbReference type="EMBL" id="MH790604">
    <property type="protein sequence ID" value="QBH80299.1"/>
    <property type="molecule type" value="Genomic_DNA"/>
</dbReference>
<evidence type="ECO:0000313" key="20">
    <source>
        <dbReference type="EMBL" id="QBH81719.1"/>
    </source>
</evidence>
<evidence type="ECO:0000313" key="16">
    <source>
        <dbReference type="EMBL" id="QBH80782.1"/>
    </source>
</evidence>
<dbReference type="EMBL" id="MH790633">
    <property type="protein sequence ID" value="QBH82743.1"/>
    <property type="molecule type" value="Genomic_DNA"/>
</dbReference>
<evidence type="ECO:0000313" key="18">
    <source>
        <dbReference type="EMBL" id="QBH81128.1"/>
    </source>
</evidence>
<accession>A0A481T9L3</accession>
<dbReference type="EMBL" id="MH790629">
    <property type="protein sequence ID" value="QBH82400.1"/>
    <property type="molecule type" value="Genomic_DNA"/>
</dbReference>
<evidence type="ECO:0000313" key="30">
    <source>
        <dbReference type="EMBL" id="QBH84001.1"/>
    </source>
</evidence>
<dbReference type="EMBL" id="MH790618">
    <property type="protein sequence ID" value="QBH81455.1"/>
    <property type="molecule type" value="Genomic_DNA"/>
</dbReference>
<evidence type="ECO:0000313" key="28">
    <source>
        <dbReference type="EMBL" id="QBH83177.1"/>
    </source>
</evidence>
<dbReference type="EMBL" id="MH790572">
    <property type="protein sequence ID" value="QBH77592.1"/>
    <property type="molecule type" value="Genomic_DNA"/>
</dbReference>
<dbReference type="EMBL" id="MH790565">
    <property type="protein sequence ID" value="QBH76983.1"/>
    <property type="molecule type" value="Genomic_DNA"/>
</dbReference>
<evidence type="ECO:0000313" key="7">
    <source>
        <dbReference type="EMBL" id="QBH76983.1"/>
    </source>
</evidence>
<evidence type="ECO:0000313" key="17">
    <source>
        <dbReference type="EMBL" id="QBH80964.1"/>
    </source>
</evidence>
<dbReference type="EMBL" id="MH790618">
    <property type="protein sequence ID" value="QBH81474.1"/>
    <property type="molecule type" value="Genomic_DNA"/>
</dbReference>
<dbReference type="EMBL" id="MH790576">
    <property type="protein sequence ID" value="QBH77845.1"/>
    <property type="molecule type" value="Genomic_DNA"/>
</dbReference>
<evidence type="ECO:0000313" key="14">
    <source>
        <dbReference type="EMBL" id="QBH80045.1"/>
    </source>
</evidence>
<evidence type="ECO:0000313" key="6">
    <source>
        <dbReference type="EMBL" id="QBH76318.1"/>
    </source>
</evidence>
<evidence type="ECO:0000313" key="15">
    <source>
        <dbReference type="EMBL" id="QBH80278.1"/>
    </source>
</evidence>
<dbReference type="EMBL" id="MH790636">
    <property type="protein sequence ID" value="QBH83082.1"/>
    <property type="molecule type" value="Genomic_DNA"/>
</dbReference>
<dbReference type="EMBL" id="MH790623">
    <property type="protein sequence ID" value="QBH81887.1"/>
    <property type="molecule type" value="Genomic_DNA"/>
</dbReference>
<evidence type="ECO:0000313" key="9">
    <source>
        <dbReference type="EMBL" id="QBH77243.1"/>
    </source>
</evidence>
<dbReference type="EMBL" id="MH790568">
    <property type="protein sequence ID" value="QBH77243.1"/>
    <property type="molecule type" value="Genomic_DNA"/>
</dbReference>
<dbReference type="EMBL" id="MH790612">
    <property type="protein sequence ID" value="QBH80964.1"/>
    <property type="molecule type" value="Genomic_DNA"/>
</dbReference>
<dbReference type="EMBL" id="MH790637">
    <property type="protein sequence ID" value="QBH83177.1"/>
    <property type="molecule type" value="Genomic_DNA"/>
</dbReference>
<dbReference type="EMBL" id="MH790557">
    <property type="protein sequence ID" value="QBH76318.1"/>
    <property type="molecule type" value="Genomic_DNA"/>
</dbReference>
<evidence type="ECO:0000256" key="1">
    <source>
        <dbReference type="SAM" id="MobiDB-lite"/>
    </source>
</evidence>
<dbReference type="EMBL" id="MH790595">
    <property type="protein sequence ID" value="QBH79441.1"/>
    <property type="molecule type" value="Genomic_DNA"/>
</dbReference>
<evidence type="ECO:0000313" key="32">
    <source>
        <dbReference type="EMBL" id="QBH87571.1"/>
    </source>
</evidence>
<evidence type="ECO:0000313" key="23">
    <source>
        <dbReference type="EMBL" id="QBH82400.1"/>
    </source>
</evidence>
<sequence>MASPAPEAAARPSSAGSTARRYSRGDMGTSVSGPKRVRTRYRTLAPRQRRSGGASGYRRACAASTRAKTPGPNTRPEASTVRRRSRAAGQRTAHCTAGSTSQAR</sequence>
<dbReference type="EMBL" id="MH790632">
    <property type="protein sequence ID" value="QBH82664.1"/>
    <property type="molecule type" value="Genomic_DNA"/>
</dbReference>
<evidence type="ECO:0000313" key="5">
    <source>
        <dbReference type="EMBL" id="QBH76227.1"/>
    </source>
</evidence>
<reference evidence="10" key="1">
    <citation type="submission" date="2018-08" db="EMBL/GenBank/DDBJ databases">
        <title>HSV2 whole genome sequences from clinical isolates.</title>
        <authorList>
            <person name="Roychoudhury P."/>
            <person name="Greninger A.L."/>
            <person name="Jerome K.R."/>
            <person name="Johnston C."/>
            <person name="Wald A."/>
            <person name="Xie H."/>
        </authorList>
    </citation>
    <scope>NUCLEOTIDE SEQUENCE</scope>
    <source>
        <strain evidence="20">1998-5748</strain>
        <strain evidence="10">1998-7832</strain>
        <strain evidence="18">1998-8243</strain>
        <strain evidence="23">1999-10594</strain>
        <strain evidence="27">2004-1497</strain>
        <strain evidence="4">2004-41447</strain>
        <strain evidence="3">2005-14172SWAB</strain>
        <strain evidence="14">2005-31227_S102_L001</strain>
        <strain evidence="21">2006-13847CAM</strain>
        <strain evidence="29">2006-14474CAM</strain>
        <strain evidence="13">2006-14635CAM</strain>
        <strain evidence="32">2006-15095</strain>
        <strain evidence="31">2006-15449CAM</strain>
        <strain evidence="11">2006-15840CAM</strain>
        <strain evidence="22">2006-15867CAM</strain>
        <strain evidence="17">2006-16337CAM</strain>
        <strain evidence="16">2006-17947CAM</strain>
        <strain evidence="25">2006-57677_S174_L001</strain>
        <strain evidence="30">2007-43967_S511_L001</strain>
        <strain evidence="24">2009-24855_S55_L001</strain>
        <strain evidence="7">2009-25036_S79_L001</strain>
        <strain evidence="26">2010-8179</strain>
        <strain evidence="19">2011-21768</strain>
        <strain evidence="6">2011-28591</strain>
        <strain evidence="2">2011-31810</strain>
        <strain evidence="5">2012-15948</strain>
        <strain evidence="9">2012-4759</strain>
        <strain evidence="28">2012-5447</strain>
        <strain evidence="8">2013-34209</strain>
        <strain evidence="15">2014-13047</strain>
        <strain evidence="12">2018-5934</strain>
    </source>
</reference>
<dbReference type="EMBL" id="MH790566">
    <property type="protein sequence ID" value="QBH77067.1"/>
    <property type="molecule type" value="Genomic_DNA"/>
</dbReference>
<dbReference type="EMBL" id="MH790604">
    <property type="protein sequence ID" value="QBH80278.1"/>
    <property type="molecule type" value="Genomic_DNA"/>
</dbReference>
<dbReference type="EMBL" id="MH790635">
    <property type="protein sequence ID" value="QBH83015.1"/>
    <property type="molecule type" value="Genomic_DNA"/>
</dbReference>
<dbReference type="EMBL" id="MH790550">
    <property type="protein sequence ID" value="QBH75646.1"/>
    <property type="molecule type" value="Genomic_DNA"/>
</dbReference>